<feature type="transmembrane region" description="Helical" evidence="1">
    <location>
        <begin position="61"/>
        <end position="78"/>
    </location>
</feature>
<accession>A0A518D698</accession>
<evidence type="ECO:0000313" key="2">
    <source>
        <dbReference type="EMBL" id="QDU87000.1"/>
    </source>
</evidence>
<keyword evidence="3" id="KW-1185">Reference proteome</keyword>
<reference evidence="2 3" key="1">
    <citation type="submission" date="2019-02" db="EMBL/GenBank/DDBJ databases">
        <title>Deep-cultivation of Planctomycetes and their phenomic and genomic characterization uncovers novel biology.</title>
        <authorList>
            <person name="Wiegand S."/>
            <person name="Jogler M."/>
            <person name="Boedeker C."/>
            <person name="Pinto D."/>
            <person name="Vollmers J."/>
            <person name="Rivas-Marin E."/>
            <person name="Kohn T."/>
            <person name="Peeters S.H."/>
            <person name="Heuer A."/>
            <person name="Rast P."/>
            <person name="Oberbeckmann S."/>
            <person name="Bunk B."/>
            <person name="Jeske O."/>
            <person name="Meyerdierks A."/>
            <person name="Storesund J.E."/>
            <person name="Kallscheuer N."/>
            <person name="Luecker S."/>
            <person name="Lage O.M."/>
            <person name="Pohl T."/>
            <person name="Merkel B.J."/>
            <person name="Hornburger P."/>
            <person name="Mueller R.-W."/>
            <person name="Bruemmer F."/>
            <person name="Labrenz M."/>
            <person name="Spormann A.M."/>
            <person name="Op den Camp H."/>
            <person name="Overmann J."/>
            <person name="Amann R."/>
            <person name="Jetten M.S.M."/>
            <person name="Mascher T."/>
            <person name="Medema M.H."/>
            <person name="Devos D.P."/>
            <person name="Kaster A.-K."/>
            <person name="Ovreas L."/>
            <person name="Rohde M."/>
            <person name="Galperin M.Y."/>
            <person name="Jogler C."/>
        </authorList>
    </citation>
    <scope>NUCLEOTIDE SEQUENCE [LARGE SCALE GENOMIC DNA]</scope>
    <source>
        <strain evidence="2 3">Pla175</strain>
    </source>
</reference>
<evidence type="ECO:0000313" key="3">
    <source>
        <dbReference type="Proteomes" id="UP000317429"/>
    </source>
</evidence>
<protein>
    <submittedName>
        <fullName evidence="2">Uncharacterized protein</fullName>
    </submittedName>
</protein>
<dbReference type="AlphaFoldDB" id="A0A518D698"/>
<evidence type="ECO:0000256" key="1">
    <source>
        <dbReference type="SAM" id="Phobius"/>
    </source>
</evidence>
<keyword evidence="1" id="KW-0472">Membrane</keyword>
<dbReference type="KEGG" id="pnd:Pla175_03540"/>
<dbReference type="Proteomes" id="UP000317429">
    <property type="component" value="Chromosome"/>
</dbReference>
<dbReference type="RefSeq" id="WP_145280742.1">
    <property type="nucleotide sequence ID" value="NZ_CP036291.1"/>
</dbReference>
<keyword evidence="1" id="KW-1133">Transmembrane helix</keyword>
<keyword evidence="1" id="KW-0812">Transmembrane</keyword>
<name>A0A518D698_9BACT</name>
<dbReference type="EMBL" id="CP036291">
    <property type="protein sequence ID" value="QDU87000.1"/>
    <property type="molecule type" value="Genomic_DNA"/>
</dbReference>
<feature type="transmembrane region" description="Helical" evidence="1">
    <location>
        <begin position="98"/>
        <end position="125"/>
    </location>
</feature>
<proteinExistence type="predicted"/>
<sequence>MQFRVTHLLLAMLLVAFAAFWLTSERRENTTELLIVSGGFGVAGLAWGWMLGRRPVNHDSIAFPLIVFSALNALAWLIHRSAMSGVHENTFDLDFPYILRVMVGLDNAYAFGAVAVAIAAGLLLAGIQKNPALLNAIGAFALGFWFMVFALGYFCASSTLWQDLGLP</sequence>
<feature type="transmembrane region" description="Helical" evidence="1">
    <location>
        <begin position="132"/>
        <end position="154"/>
    </location>
</feature>
<feature type="transmembrane region" description="Helical" evidence="1">
    <location>
        <begin position="34"/>
        <end position="52"/>
    </location>
</feature>
<organism evidence="2 3">
    <name type="scientific">Pirellulimonas nuda</name>
    <dbReference type="NCBI Taxonomy" id="2528009"/>
    <lineage>
        <taxon>Bacteria</taxon>
        <taxon>Pseudomonadati</taxon>
        <taxon>Planctomycetota</taxon>
        <taxon>Planctomycetia</taxon>
        <taxon>Pirellulales</taxon>
        <taxon>Lacipirellulaceae</taxon>
        <taxon>Pirellulimonas</taxon>
    </lineage>
</organism>
<gene>
    <name evidence="2" type="ORF">Pla175_03540</name>
</gene>